<name>A0A5Y3MYF3_SALER</name>
<gene>
    <name evidence="1" type="ORF">DN310_20740</name>
</gene>
<protein>
    <submittedName>
        <fullName evidence="1">Uncharacterized protein</fullName>
    </submittedName>
</protein>
<accession>A0A5Y3MYF3</accession>
<comment type="caution">
    <text evidence="1">The sequence shown here is derived from an EMBL/GenBank/DDBJ whole genome shotgun (WGS) entry which is preliminary data.</text>
</comment>
<sequence length="64" mass="7094">MINTNIKIVKKEALTIIEIISVMDHIIKTYGVLLPDADFTVIHSGICTLNESVEHIACMRQQGA</sequence>
<evidence type="ECO:0000313" key="1">
    <source>
        <dbReference type="EMBL" id="ECI4011681.1"/>
    </source>
</evidence>
<dbReference type="EMBL" id="AAIVAV010000030">
    <property type="protein sequence ID" value="ECI4011681.1"/>
    <property type="molecule type" value="Genomic_DNA"/>
</dbReference>
<reference evidence="1" key="1">
    <citation type="submission" date="2018-06" db="EMBL/GenBank/DDBJ databases">
        <authorList>
            <person name="Ashton P.M."/>
            <person name="Dallman T."/>
            <person name="Nair S."/>
            <person name="De Pinna E."/>
            <person name="Peters T."/>
            <person name="Grant K."/>
        </authorList>
    </citation>
    <scope>NUCLEOTIDE SEQUENCE [LARGE SCALE GENOMIC DNA]</scope>
    <source>
        <strain evidence="1">275803</strain>
    </source>
</reference>
<dbReference type="AlphaFoldDB" id="A0A5Y3MYF3"/>
<organism evidence="1">
    <name type="scientific">Salmonella enterica subsp. salamae</name>
    <dbReference type="NCBI Taxonomy" id="59202"/>
    <lineage>
        <taxon>Bacteria</taxon>
        <taxon>Pseudomonadati</taxon>
        <taxon>Pseudomonadota</taxon>
        <taxon>Gammaproteobacteria</taxon>
        <taxon>Enterobacterales</taxon>
        <taxon>Enterobacteriaceae</taxon>
        <taxon>Salmonella</taxon>
    </lineage>
</organism>
<proteinExistence type="predicted"/>
<dbReference type="Proteomes" id="UP000839598">
    <property type="component" value="Unassembled WGS sequence"/>
</dbReference>